<reference evidence="3 4" key="1">
    <citation type="submission" date="2020-03" db="EMBL/GenBank/DDBJ databases">
        <title>Whole genome shotgun sequence of Phytohabitans rumicis NBRC 108638.</title>
        <authorList>
            <person name="Komaki H."/>
            <person name="Tamura T."/>
        </authorList>
    </citation>
    <scope>NUCLEOTIDE SEQUENCE [LARGE SCALE GENOMIC DNA]</scope>
    <source>
        <strain evidence="3 4">NBRC 108638</strain>
    </source>
</reference>
<dbReference type="Proteomes" id="UP000482960">
    <property type="component" value="Unassembled WGS sequence"/>
</dbReference>
<sequence>MNDLDLLRRWGAQLDEPATAPPPAMRTRVLTNRPARTRRPLALTRTGAWRLALSAGLAVAISGGVYWGQTSPGGGPDRGADPAALSGAQVLRNAALVAARQQGTTPRADQFVFTEARGPAWSNSPPTEVGKPAVTTPGAPRLGQAWNSVSGTRDGLVRTRPETDPNWQTLAAPACRDGKKPLVGADGRVVPGKFESMRCRTIPAYQPDLPTEADAMLAWLYDSAKATGKDRTVAAFNAACDLIEGYYLLPAMEAALFESLSQLPGITVQADVADFAGRRGVAIRATPSSSGQPKESELIFDPTTYAFLGTDSTAILRRTIVDNAGQLPS</sequence>
<keyword evidence="2" id="KW-0472">Membrane</keyword>
<evidence type="ECO:0000313" key="3">
    <source>
        <dbReference type="EMBL" id="GFJ93626.1"/>
    </source>
</evidence>
<accession>A0A6V8LHN1</accession>
<proteinExistence type="predicted"/>
<dbReference type="EMBL" id="BLPG01000001">
    <property type="protein sequence ID" value="GFJ93626.1"/>
    <property type="molecule type" value="Genomic_DNA"/>
</dbReference>
<dbReference type="InterPro" id="IPR047789">
    <property type="entry name" value="CU044_5270-like"/>
</dbReference>
<evidence type="ECO:0008006" key="5">
    <source>
        <dbReference type="Google" id="ProtNLM"/>
    </source>
</evidence>
<comment type="caution">
    <text evidence="3">The sequence shown here is derived from an EMBL/GenBank/DDBJ whole genome shotgun (WGS) entry which is preliminary data.</text>
</comment>
<feature type="transmembrane region" description="Helical" evidence="2">
    <location>
        <begin position="48"/>
        <end position="68"/>
    </location>
</feature>
<dbReference type="RefSeq" id="WP_173080322.1">
    <property type="nucleotide sequence ID" value="NZ_BAABJB010000001.1"/>
</dbReference>
<evidence type="ECO:0000256" key="2">
    <source>
        <dbReference type="SAM" id="Phobius"/>
    </source>
</evidence>
<keyword evidence="2" id="KW-0812">Transmembrane</keyword>
<feature type="region of interest" description="Disordered" evidence="1">
    <location>
        <begin position="117"/>
        <end position="143"/>
    </location>
</feature>
<keyword evidence="4" id="KW-1185">Reference proteome</keyword>
<organism evidence="3 4">
    <name type="scientific">Phytohabitans rumicis</name>
    <dbReference type="NCBI Taxonomy" id="1076125"/>
    <lineage>
        <taxon>Bacteria</taxon>
        <taxon>Bacillati</taxon>
        <taxon>Actinomycetota</taxon>
        <taxon>Actinomycetes</taxon>
        <taxon>Micromonosporales</taxon>
        <taxon>Micromonosporaceae</taxon>
    </lineage>
</organism>
<gene>
    <name evidence="3" type="ORF">Prum_072680</name>
</gene>
<name>A0A6V8LHN1_9ACTN</name>
<dbReference type="AlphaFoldDB" id="A0A6V8LHN1"/>
<protein>
    <recommendedName>
        <fullName evidence="5">CU044_5270 family protein</fullName>
    </recommendedName>
</protein>
<keyword evidence="2" id="KW-1133">Transmembrane helix</keyword>
<evidence type="ECO:0000313" key="4">
    <source>
        <dbReference type="Proteomes" id="UP000482960"/>
    </source>
</evidence>
<reference evidence="3 4" key="2">
    <citation type="submission" date="2020-03" db="EMBL/GenBank/DDBJ databases">
        <authorList>
            <person name="Ichikawa N."/>
            <person name="Kimura A."/>
            <person name="Kitahashi Y."/>
            <person name="Uohara A."/>
        </authorList>
    </citation>
    <scope>NUCLEOTIDE SEQUENCE [LARGE SCALE GENOMIC DNA]</scope>
    <source>
        <strain evidence="3 4">NBRC 108638</strain>
    </source>
</reference>
<dbReference type="NCBIfam" id="NF038083">
    <property type="entry name" value="CU044_5270_fam"/>
    <property type="match status" value="1"/>
</dbReference>
<evidence type="ECO:0000256" key="1">
    <source>
        <dbReference type="SAM" id="MobiDB-lite"/>
    </source>
</evidence>